<protein>
    <submittedName>
        <fullName evidence="1">Uncharacterized protein</fullName>
    </submittedName>
</protein>
<proteinExistence type="predicted"/>
<accession>A0A4Q2UQZ2</accession>
<gene>
    <name evidence="1" type="ORF">EQG79_09445</name>
</gene>
<dbReference type="EMBL" id="SBLB01000002">
    <property type="protein sequence ID" value="RYC70085.1"/>
    <property type="molecule type" value="Genomic_DNA"/>
</dbReference>
<dbReference type="AlphaFoldDB" id="A0A4Q2UQZ2"/>
<reference evidence="1 2" key="1">
    <citation type="submission" date="2019-01" db="EMBL/GenBank/DDBJ databases">
        <title>Spirosoma flava sp. nov., a propanil-degrading bacterium isolated from herbicide-contaminated soil.</title>
        <authorList>
            <person name="Zhang L."/>
            <person name="Jiang J.-D."/>
        </authorList>
    </citation>
    <scope>NUCLEOTIDE SEQUENCE [LARGE SCALE GENOMIC DNA]</scope>
    <source>
        <strain evidence="1 2">TY50</strain>
    </source>
</reference>
<dbReference type="RefSeq" id="WP_129601313.1">
    <property type="nucleotide sequence ID" value="NZ_SBLB01000002.1"/>
</dbReference>
<evidence type="ECO:0000313" key="2">
    <source>
        <dbReference type="Proteomes" id="UP000290407"/>
    </source>
</evidence>
<sequence length="201" mass="22305">MEFLPVFTASEAGEQVISIKYLPGSPRQVRFDAKAGIFTVNGKEPLGPTLSFQPLGWEFFTADILNMGPKSWVELFYLDEKNRLCALLFHGYSVDALKQVSVPLFYDDCSLADVVLTVTAVQKENTKIKPKGIYFIADFSYVMADPKRTADLAQLAAQVDIYRSETLHHTRVACMTHGYRVPDAEIARMLVGNGHALPAGN</sequence>
<keyword evidence="2" id="KW-1185">Reference proteome</keyword>
<dbReference type="Proteomes" id="UP000290407">
    <property type="component" value="Unassembled WGS sequence"/>
</dbReference>
<evidence type="ECO:0000313" key="1">
    <source>
        <dbReference type="EMBL" id="RYC70085.1"/>
    </source>
</evidence>
<comment type="caution">
    <text evidence="1">The sequence shown here is derived from an EMBL/GenBank/DDBJ whole genome shotgun (WGS) entry which is preliminary data.</text>
</comment>
<name>A0A4Q2UQZ2_9BACT</name>
<organism evidence="1 2">
    <name type="scientific">Spirosoma sordidisoli</name>
    <dbReference type="NCBI Taxonomy" id="2502893"/>
    <lineage>
        <taxon>Bacteria</taxon>
        <taxon>Pseudomonadati</taxon>
        <taxon>Bacteroidota</taxon>
        <taxon>Cytophagia</taxon>
        <taxon>Cytophagales</taxon>
        <taxon>Cytophagaceae</taxon>
        <taxon>Spirosoma</taxon>
    </lineage>
</organism>